<feature type="transmembrane region" description="Helical" evidence="1">
    <location>
        <begin position="89"/>
        <end position="109"/>
    </location>
</feature>
<dbReference type="Pfam" id="PF07332">
    <property type="entry name" value="Phage_holin_3_6"/>
    <property type="match status" value="1"/>
</dbReference>
<keyword evidence="1" id="KW-0812">Transmembrane</keyword>
<dbReference type="Proteomes" id="UP000266895">
    <property type="component" value="Chromosome"/>
</dbReference>
<keyword evidence="1" id="KW-0472">Membrane</keyword>
<name>A0A448HGU4_9ACTO</name>
<keyword evidence="1" id="KW-1133">Transmembrane helix</keyword>
<proteinExistence type="predicted"/>
<accession>A0A448HGU4</accession>
<dbReference type="RefSeq" id="WP_126382469.1">
    <property type="nucleotide sequence ID" value="NZ_LR134350.1"/>
</dbReference>
<dbReference type="KEGG" id="ahw:NCTC11636_01379"/>
<reference evidence="2 3" key="1">
    <citation type="submission" date="2018-12" db="EMBL/GenBank/DDBJ databases">
        <authorList>
            <consortium name="Pathogen Informatics"/>
        </authorList>
    </citation>
    <scope>NUCLEOTIDE SEQUENCE [LARGE SCALE GENOMIC DNA]</scope>
    <source>
        <strain evidence="2 3">NCTC11636</strain>
    </source>
</reference>
<protein>
    <submittedName>
        <fullName evidence="2">Protein of uncharacterized function (DUF1469)</fullName>
    </submittedName>
</protein>
<organism evidence="2 3">
    <name type="scientific">Actinomyces howellii</name>
    <dbReference type="NCBI Taxonomy" id="52771"/>
    <lineage>
        <taxon>Bacteria</taxon>
        <taxon>Bacillati</taxon>
        <taxon>Actinomycetota</taxon>
        <taxon>Actinomycetes</taxon>
        <taxon>Actinomycetales</taxon>
        <taxon>Actinomycetaceae</taxon>
        <taxon>Actinomyces</taxon>
    </lineage>
</organism>
<sequence length="149" mass="15147">MTHQPPQPPAEPAPPRPPTIGELVARISENVSALVKGEIDLAKAKGRRMAATMGVGAGLLGAAGVVALYGLGFLLGAACEALALVLPLWAAKLVVALVLFLLAAVAAYLGKRKIDAARADVPTPDKNLKEDVALLKAAASAGLEKGAEQ</sequence>
<feature type="transmembrane region" description="Helical" evidence="1">
    <location>
        <begin position="53"/>
        <end position="77"/>
    </location>
</feature>
<evidence type="ECO:0000256" key="1">
    <source>
        <dbReference type="SAM" id="Phobius"/>
    </source>
</evidence>
<dbReference type="OrthoDB" id="3260065at2"/>
<gene>
    <name evidence="2" type="ORF">NCTC11636_01379</name>
</gene>
<keyword evidence="3" id="KW-1185">Reference proteome</keyword>
<evidence type="ECO:0000313" key="3">
    <source>
        <dbReference type="Proteomes" id="UP000266895"/>
    </source>
</evidence>
<dbReference type="InterPro" id="IPR009937">
    <property type="entry name" value="Phage_holin_3_6"/>
</dbReference>
<dbReference type="EMBL" id="LR134350">
    <property type="protein sequence ID" value="VEG28122.1"/>
    <property type="molecule type" value="Genomic_DNA"/>
</dbReference>
<dbReference type="AlphaFoldDB" id="A0A448HGU4"/>
<evidence type="ECO:0000313" key="2">
    <source>
        <dbReference type="EMBL" id="VEG28122.1"/>
    </source>
</evidence>